<evidence type="ECO:0000313" key="2">
    <source>
        <dbReference type="EMBL" id="GLV57535.1"/>
    </source>
</evidence>
<feature type="domain" description="Reverse transcriptase N-terminal" evidence="1">
    <location>
        <begin position="16"/>
        <end position="52"/>
    </location>
</feature>
<organism evidence="2 3">
    <name type="scientific">Dictyobacter halimunensis</name>
    <dbReference type="NCBI Taxonomy" id="3026934"/>
    <lineage>
        <taxon>Bacteria</taxon>
        <taxon>Bacillati</taxon>
        <taxon>Chloroflexota</taxon>
        <taxon>Ktedonobacteria</taxon>
        <taxon>Ktedonobacterales</taxon>
        <taxon>Dictyobacteraceae</taxon>
        <taxon>Dictyobacter</taxon>
    </lineage>
</organism>
<evidence type="ECO:0000313" key="3">
    <source>
        <dbReference type="Proteomes" id="UP001344906"/>
    </source>
</evidence>
<protein>
    <recommendedName>
        <fullName evidence="1">Reverse transcriptase N-terminal domain-containing protein</fullName>
    </recommendedName>
</protein>
<sequence>MRESISANGTEKQTNWDAIDWGKANRIVRNLRQRIFRAAREGDQKKVRSLQNS</sequence>
<dbReference type="EMBL" id="BSRI01000002">
    <property type="protein sequence ID" value="GLV57535.1"/>
    <property type="molecule type" value="Genomic_DNA"/>
</dbReference>
<evidence type="ECO:0000259" key="1">
    <source>
        <dbReference type="Pfam" id="PF13655"/>
    </source>
</evidence>
<dbReference type="Proteomes" id="UP001344906">
    <property type="component" value="Unassembled WGS sequence"/>
</dbReference>
<comment type="caution">
    <text evidence="2">The sequence shown here is derived from an EMBL/GenBank/DDBJ whole genome shotgun (WGS) entry which is preliminary data.</text>
</comment>
<name>A0ABQ6FX01_9CHLR</name>
<keyword evidence="3" id="KW-1185">Reference proteome</keyword>
<reference evidence="2 3" key="1">
    <citation type="submission" date="2023-02" db="EMBL/GenBank/DDBJ databases">
        <title>Dictyobacter halimunensis sp. nov., a new member of the class Ktedonobacteria from forest soil in a geothermal area.</title>
        <authorList>
            <person name="Rachmania M.K."/>
            <person name="Ningsih F."/>
            <person name="Sakai Y."/>
            <person name="Yabe S."/>
            <person name="Yokota A."/>
            <person name="Sjamsuridzal W."/>
        </authorList>
    </citation>
    <scope>NUCLEOTIDE SEQUENCE [LARGE SCALE GENOMIC DNA]</scope>
    <source>
        <strain evidence="2 3">S3.2.2.5</strain>
    </source>
</reference>
<proteinExistence type="predicted"/>
<accession>A0ABQ6FX01</accession>
<dbReference type="InterPro" id="IPR025960">
    <property type="entry name" value="RVT_N"/>
</dbReference>
<gene>
    <name evidence="2" type="ORF">KDH_43710</name>
</gene>
<dbReference type="Pfam" id="PF13655">
    <property type="entry name" value="RVT_N"/>
    <property type="match status" value="1"/>
</dbReference>